<evidence type="ECO:0000256" key="7">
    <source>
        <dbReference type="ARBA" id="ARBA00023136"/>
    </source>
</evidence>
<dbReference type="GO" id="GO:0043541">
    <property type="term" value="C:UDP-N-acetylglucosamine transferase complex"/>
    <property type="evidence" value="ECO:0007669"/>
    <property type="project" value="TreeGrafter"/>
</dbReference>
<evidence type="ECO:0000256" key="6">
    <source>
        <dbReference type="ARBA" id="ARBA00022989"/>
    </source>
</evidence>
<keyword evidence="7 8" id="KW-0472">Membrane</keyword>
<comment type="caution">
    <text evidence="9">The sequence shown here is derived from an EMBL/GenBank/DDBJ whole genome shotgun (WGS) entry which is preliminary data.</text>
</comment>
<dbReference type="Pfam" id="PF08660">
    <property type="entry name" value="Alg14"/>
    <property type="match status" value="1"/>
</dbReference>
<keyword evidence="10" id="KW-1185">Reference proteome</keyword>
<dbReference type="FunFam" id="3.40.50.2000:FF:000182">
    <property type="entry name" value="UDP-N-acetylglucosamine transferase subunit ALG14 isogeny"/>
    <property type="match status" value="1"/>
</dbReference>
<evidence type="ECO:0000313" key="10">
    <source>
        <dbReference type="Proteomes" id="UP001140949"/>
    </source>
</evidence>
<organism evidence="9 10">
    <name type="scientific">Iris pallida</name>
    <name type="common">Sweet iris</name>
    <dbReference type="NCBI Taxonomy" id="29817"/>
    <lineage>
        <taxon>Eukaryota</taxon>
        <taxon>Viridiplantae</taxon>
        <taxon>Streptophyta</taxon>
        <taxon>Embryophyta</taxon>
        <taxon>Tracheophyta</taxon>
        <taxon>Spermatophyta</taxon>
        <taxon>Magnoliopsida</taxon>
        <taxon>Liliopsida</taxon>
        <taxon>Asparagales</taxon>
        <taxon>Iridaceae</taxon>
        <taxon>Iridoideae</taxon>
        <taxon>Irideae</taxon>
        <taxon>Iris</taxon>
    </lineage>
</organism>
<dbReference type="Proteomes" id="UP001140949">
    <property type="component" value="Unassembled WGS sequence"/>
</dbReference>
<name>A0AAX6FQK0_IRIPA</name>
<dbReference type="PANTHER" id="PTHR12154">
    <property type="entry name" value="GLYCOSYL TRANSFERASE-RELATED"/>
    <property type="match status" value="1"/>
</dbReference>
<gene>
    <name evidence="9" type="ORF">M6B38_406605</name>
</gene>
<comment type="subcellular location">
    <subcellularLocation>
        <location evidence="1">Endoplasmic reticulum membrane</location>
        <topology evidence="1">Single-pass membrane protein</topology>
    </subcellularLocation>
</comment>
<evidence type="ECO:0000256" key="3">
    <source>
        <dbReference type="ARBA" id="ARBA00017467"/>
    </source>
</evidence>
<evidence type="ECO:0000256" key="1">
    <source>
        <dbReference type="ARBA" id="ARBA00004389"/>
    </source>
</evidence>
<sequence length="227" mass="26028">MGEQIGNFCYILPAIVAILMVRVTYVFYWVGKPLQFSKYERVRTLIILGSGGHTAEMLSIVNVLQKDWFTPRFYVAAATDNMSLQKAQVLEEALVPQDETNSNKKLEVAKFMQIYRSREVGQSYITSIWTTLIAVMHALWLTIKIRPQVIICNGPGTCIPLCIAAFVFKIAGLRWSSIFYVESIARVRKLSLSGLLLYKLHMADQFYVQWPKLQRKYPRAQYVGCLM</sequence>
<evidence type="ECO:0000256" key="2">
    <source>
        <dbReference type="ARBA" id="ARBA00009731"/>
    </source>
</evidence>
<keyword evidence="4 8" id="KW-0812">Transmembrane</keyword>
<accession>A0AAX6FQK0</accession>
<protein>
    <recommendedName>
        <fullName evidence="3">UDP-N-acetylglucosamine transferase subunit ALG14</fullName>
    </recommendedName>
</protein>
<evidence type="ECO:0000256" key="8">
    <source>
        <dbReference type="SAM" id="Phobius"/>
    </source>
</evidence>
<evidence type="ECO:0000313" key="9">
    <source>
        <dbReference type="EMBL" id="KAJ6818583.1"/>
    </source>
</evidence>
<dbReference type="PANTHER" id="PTHR12154:SF4">
    <property type="entry name" value="UDP-N-ACETYLGLUCOSAMINE TRANSFERASE SUBUNIT ALG14 HOMOLOG"/>
    <property type="match status" value="1"/>
</dbReference>
<proteinExistence type="inferred from homology"/>
<dbReference type="GO" id="GO:0004577">
    <property type="term" value="F:N-acetylglucosaminyldiphosphodolichol N-acetylglucosaminyltransferase activity"/>
    <property type="evidence" value="ECO:0007669"/>
    <property type="project" value="TreeGrafter"/>
</dbReference>
<reference evidence="9" key="1">
    <citation type="journal article" date="2023" name="GigaByte">
        <title>Genome assembly of the bearded iris, Iris pallida Lam.</title>
        <authorList>
            <person name="Bruccoleri R.E."/>
            <person name="Oakeley E.J."/>
            <person name="Faust A.M.E."/>
            <person name="Altorfer M."/>
            <person name="Dessus-Babus S."/>
            <person name="Burckhardt D."/>
            <person name="Oertli M."/>
            <person name="Naumann U."/>
            <person name="Petersen F."/>
            <person name="Wong J."/>
        </authorList>
    </citation>
    <scope>NUCLEOTIDE SEQUENCE</scope>
    <source>
        <strain evidence="9">GSM-AAB239-AS_SAM_17_03QT</strain>
    </source>
</reference>
<dbReference type="InterPro" id="IPR013969">
    <property type="entry name" value="Oligosacch_biosynth_Alg14"/>
</dbReference>
<feature type="transmembrane region" description="Helical" evidence="8">
    <location>
        <begin position="124"/>
        <end position="143"/>
    </location>
</feature>
<dbReference type="Gene3D" id="3.40.50.2000">
    <property type="entry name" value="Glycogen Phosphorylase B"/>
    <property type="match status" value="1"/>
</dbReference>
<comment type="similarity">
    <text evidence="2">Belongs to the ALG14 family.</text>
</comment>
<evidence type="ECO:0000256" key="5">
    <source>
        <dbReference type="ARBA" id="ARBA00022824"/>
    </source>
</evidence>
<feature type="transmembrane region" description="Helical" evidence="8">
    <location>
        <begin position="7"/>
        <end position="30"/>
    </location>
</feature>
<keyword evidence="5" id="KW-0256">Endoplasmic reticulum</keyword>
<keyword evidence="6 8" id="KW-1133">Transmembrane helix</keyword>
<evidence type="ECO:0000256" key="4">
    <source>
        <dbReference type="ARBA" id="ARBA00022692"/>
    </source>
</evidence>
<dbReference type="AlphaFoldDB" id="A0AAX6FQK0"/>
<dbReference type="EMBL" id="JANAVB010027195">
    <property type="protein sequence ID" value="KAJ6818583.1"/>
    <property type="molecule type" value="Genomic_DNA"/>
</dbReference>
<reference evidence="9" key="2">
    <citation type="submission" date="2023-04" db="EMBL/GenBank/DDBJ databases">
        <authorList>
            <person name="Bruccoleri R.E."/>
            <person name="Oakeley E.J."/>
            <person name="Faust A.-M."/>
            <person name="Dessus-Babus S."/>
            <person name="Altorfer M."/>
            <person name="Burckhardt D."/>
            <person name="Oertli M."/>
            <person name="Naumann U."/>
            <person name="Petersen F."/>
            <person name="Wong J."/>
        </authorList>
    </citation>
    <scope>NUCLEOTIDE SEQUENCE</scope>
    <source>
        <strain evidence="9">GSM-AAB239-AS_SAM_17_03QT</strain>
        <tissue evidence="9">Leaf</tissue>
    </source>
</reference>
<keyword evidence="9" id="KW-0808">Transferase</keyword>
<dbReference type="GO" id="GO:0006488">
    <property type="term" value="P:dolichol-linked oligosaccharide biosynthetic process"/>
    <property type="evidence" value="ECO:0007669"/>
    <property type="project" value="InterPro"/>
</dbReference>